<dbReference type="Proteomes" id="UP000308196">
    <property type="component" value="Chromosome"/>
</dbReference>
<protein>
    <recommendedName>
        <fullName evidence="3">Hyaluronidase</fullName>
    </recommendedName>
</protein>
<dbReference type="KEGG" id="stha:NCTC11429_01409"/>
<dbReference type="Gene3D" id="3.20.20.70">
    <property type="entry name" value="Aldolase class I"/>
    <property type="match status" value="1"/>
</dbReference>
<sequence>MKKLTLILALLVFCLSVRSQHLYMRQDLSNQTIESLIKDNGISEFRIFTESKFLTNDNLDLKKLEKSIVDEIPNPKDSGFLVLNWEGDGLKELFSQKNNVKFTNYIQQYIEALRFVKKLRPQIKCAYYNIPFPRYEFTDRNHAQRIDKLNKIIREQDFLAPSMYIRYPKSITKNREYIRANMEFALIAAIQYNKPIYPFVWHRVNPIDKNNAWQLVPLNIFRETIKEVLNANYGNKKVDGIFWWHSENNIFSKRATTGEFKSITNREEYLKSLFMKYYQTIKSLTK</sequence>
<organism evidence="1 2">
    <name type="scientific">Sphingobacterium thalpophilum</name>
    <dbReference type="NCBI Taxonomy" id="259"/>
    <lineage>
        <taxon>Bacteria</taxon>
        <taxon>Pseudomonadati</taxon>
        <taxon>Bacteroidota</taxon>
        <taxon>Sphingobacteriia</taxon>
        <taxon>Sphingobacteriales</taxon>
        <taxon>Sphingobacteriaceae</taxon>
        <taxon>Sphingobacterium</taxon>
    </lineage>
</organism>
<dbReference type="EMBL" id="LR590484">
    <property type="protein sequence ID" value="VTR34885.1"/>
    <property type="molecule type" value="Genomic_DNA"/>
</dbReference>
<reference evidence="1 2" key="1">
    <citation type="submission" date="2019-05" db="EMBL/GenBank/DDBJ databases">
        <authorList>
            <consortium name="Pathogen Informatics"/>
        </authorList>
    </citation>
    <scope>NUCLEOTIDE SEQUENCE [LARGE SCALE GENOMIC DNA]</scope>
    <source>
        <strain evidence="1 2">NCTC11429</strain>
    </source>
</reference>
<evidence type="ECO:0000313" key="1">
    <source>
        <dbReference type="EMBL" id="VTR34885.1"/>
    </source>
</evidence>
<dbReference type="STRING" id="1123265.GCA_000686625_01846"/>
<dbReference type="GeneID" id="78462177"/>
<evidence type="ECO:0000313" key="2">
    <source>
        <dbReference type="Proteomes" id="UP000308196"/>
    </source>
</evidence>
<name>A0A4U9UMN3_9SPHI</name>
<dbReference type="InterPro" id="IPR017853">
    <property type="entry name" value="GH"/>
</dbReference>
<accession>A0A4U9UMN3</accession>
<evidence type="ECO:0008006" key="3">
    <source>
        <dbReference type="Google" id="ProtNLM"/>
    </source>
</evidence>
<dbReference type="AlphaFoldDB" id="A0A4U9UMN3"/>
<gene>
    <name evidence="1" type="ORF">NCTC11429_01409</name>
</gene>
<dbReference type="InterPro" id="IPR013785">
    <property type="entry name" value="Aldolase_TIM"/>
</dbReference>
<dbReference type="RefSeq" id="WP_138096722.1">
    <property type="nucleotide sequence ID" value="NZ_LR590484.1"/>
</dbReference>
<dbReference type="SUPFAM" id="SSF51445">
    <property type="entry name" value="(Trans)glycosidases"/>
    <property type="match status" value="1"/>
</dbReference>
<proteinExistence type="predicted"/>